<protein>
    <recommendedName>
        <fullName evidence="4">Ribbon-helix-helix protein CopG domain-containing protein</fullName>
    </recommendedName>
</protein>
<organism evidence="2 3">
    <name type="scientific">Candidatus Methanoperedens nitratireducens</name>
    <dbReference type="NCBI Taxonomy" id="1392998"/>
    <lineage>
        <taxon>Archaea</taxon>
        <taxon>Methanobacteriati</taxon>
        <taxon>Methanobacteriota</taxon>
        <taxon>Stenosarchaea group</taxon>
        <taxon>Methanomicrobia</taxon>
        <taxon>Methanosarcinales</taxon>
        <taxon>ANME-2 cluster</taxon>
        <taxon>Candidatus Methanoperedentaceae</taxon>
        <taxon>Candidatus Methanoperedens</taxon>
    </lineage>
</organism>
<comment type="similarity">
    <text evidence="1">Belongs to the UPF0175 family.</text>
</comment>
<dbReference type="InterPro" id="IPR052264">
    <property type="entry name" value="UPF0175_domain"/>
</dbReference>
<evidence type="ECO:0000313" key="2">
    <source>
        <dbReference type="EMBL" id="KPQ44770.1"/>
    </source>
</evidence>
<reference evidence="2 3" key="1">
    <citation type="submission" date="2015-09" db="EMBL/GenBank/DDBJ databases">
        <title>A metagenomics-based metabolic model of nitrate-dependent anaerobic oxidation of methane by Methanoperedens-like archaea.</title>
        <authorList>
            <person name="Arshad A."/>
            <person name="Speth D.R."/>
            <person name="De Graaf R.M."/>
            <person name="Op Den Camp H.J."/>
            <person name="Jetten M.S."/>
            <person name="Welte C.U."/>
        </authorList>
    </citation>
    <scope>NUCLEOTIDE SEQUENCE [LARGE SCALE GENOMIC DNA]</scope>
</reference>
<proteinExistence type="inferred from homology"/>
<dbReference type="InterPro" id="IPR005368">
    <property type="entry name" value="UPF0175"/>
</dbReference>
<dbReference type="PANTHER" id="PTHR37525">
    <property type="entry name" value="UPF0175 PROTEIN SSL1255"/>
    <property type="match status" value="1"/>
</dbReference>
<comment type="caution">
    <text evidence="2">The sequence shown here is derived from an EMBL/GenBank/DDBJ whole genome shotgun (WGS) entry which is preliminary data.</text>
</comment>
<dbReference type="PANTHER" id="PTHR37525:SF1">
    <property type="entry name" value="UPF0175 PROTEIN SSL1255"/>
    <property type="match status" value="1"/>
</dbReference>
<evidence type="ECO:0000313" key="3">
    <source>
        <dbReference type="Proteomes" id="UP000050360"/>
    </source>
</evidence>
<evidence type="ECO:0008006" key="4">
    <source>
        <dbReference type="Google" id="ProtNLM"/>
    </source>
</evidence>
<accession>A0A0N8KRF2</accession>
<dbReference type="Pfam" id="PF03683">
    <property type="entry name" value="UPF0175"/>
    <property type="match status" value="1"/>
</dbReference>
<dbReference type="Proteomes" id="UP000050360">
    <property type="component" value="Unassembled WGS sequence"/>
</dbReference>
<dbReference type="EMBL" id="LKCM01000058">
    <property type="protein sequence ID" value="KPQ44770.1"/>
    <property type="molecule type" value="Genomic_DNA"/>
</dbReference>
<name>A0A0N8KRF2_9EURY</name>
<sequence length="101" mass="11863">MKTISVRLPEQYLHEIEEACKQEVLDKGTMLRKLIGEALREYHIKQAFCLYADGKISLWKAARMAGLTYRGALEEIKRRNIPFRYDKQDLTSDIKWAMAEK</sequence>
<gene>
    <name evidence="2" type="ORF">MPEBLZ_00656</name>
</gene>
<evidence type="ECO:0000256" key="1">
    <source>
        <dbReference type="ARBA" id="ARBA00005651"/>
    </source>
</evidence>
<dbReference type="AlphaFoldDB" id="A0A0N8KRF2"/>